<dbReference type="VEuPathDB" id="TriTrypDB:BSAL_40710"/>
<feature type="region of interest" description="Disordered" evidence="1">
    <location>
        <begin position="247"/>
        <end position="341"/>
    </location>
</feature>
<dbReference type="EMBL" id="CYKH01002117">
    <property type="protein sequence ID" value="CUG93091.1"/>
    <property type="molecule type" value="Genomic_DNA"/>
</dbReference>
<keyword evidence="2 3" id="KW-0812">Transmembrane</keyword>
<gene>
    <name evidence="3" type="ORF">BSAL_40710</name>
</gene>
<keyword evidence="2" id="KW-0472">Membrane</keyword>
<feature type="region of interest" description="Disordered" evidence="1">
    <location>
        <begin position="202"/>
        <end position="222"/>
    </location>
</feature>
<feature type="compositionally biased region" description="Polar residues" evidence="1">
    <location>
        <begin position="247"/>
        <end position="257"/>
    </location>
</feature>
<proteinExistence type="predicted"/>
<protein>
    <submittedName>
        <fullName evidence="3">Transmembrane protein, putative</fullName>
    </submittedName>
</protein>
<name>A0A0S4JNH8_BODSA</name>
<feature type="transmembrane region" description="Helical" evidence="2">
    <location>
        <begin position="85"/>
        <end position="112"/>
    </location>
</feature>
<feature type="compositionally biased region" description="Basic and acidic residues" evidence="1">
    <location>
        <begin position="274"/>
        <end position="284"/>
    </location>
</feature>
<organism evidence="3 4">
    <name type="scientific">Bodo saltans</name>
    <name type="common">Flagellated protozoan</name>
    <dbReference type="NCBI Taxonomy" id="75058"/>
    <lineage>
        <taxon>Eukaryota</taxon>
        <taxon>Discoba</taxon>
        <taxon>Euglenozoa</taxon>
        <taxon>Kinetoplastea</taxon>
        <taxon>Metakinetoplastina</taxon>
        <taxon>Eubodonida</taxon>
        <taxon>Bodonidae</taxon>
        <taxon>Bodo</taxon>
    </lineage>
</organism>
<dbReference type="AlphaFoldDB" id="A0A0S4JNH8"/>
<feature type="transmembrane region" description="Helical" evidence="2">
    <location>
        <begin position="152"/>
        <end position="172"/>
    </location>
</feature>
<feature type="compositionally biased region" description="Polar residues" evidence="1">
    <location>
        <begin position="287"/>
        <end position="321"/>
    </location>
</feature>
<feature type="transmembrane region" description="Helical" evidence="2">
    <location>
        <begin position="42"/>
        <end position="65"/>
    </location>
</feature>
<feature type="transmembrane region" description="Helical" evidence="2">
    <location>
        <begin position="119"/>
        <end position="140"/>
    </location>
</feature>
<evidence type="ECO:0000256" key="2">
    <source>
        <dbReference type="SAM" id="Phobius"/>
    </source>
</evidence>
<accession>A0A0S4JNH8</accession>
<sequence length="341" mass="36469">MSVTSQPNPNASLASSIVAPHVEFSSLDAETSRLISYCRWVLGGYSLIQLASSIALMILIQTYWASDSCASFSAYSTSDSVICEIGLPLFVFASFGIALLIVMSALGIYGAYSVRRLFVCIYLSLSLGLVLLLAFALTLVVSMKLPFVEFGIAPLIFLVFAFVPVVTAILLLRFKSLDKDAEDQPSYSMMETVLTFPIHTGPTAATSTTRREPSADNDNDFYASLTGTTAAGQHSAIPVANDSILFSMQRPSPTEGSSRGVRNERGSPVGSDDVAAHSYHDPRMEVLQQSSPLGGGPTQPSSPTAKPSTQKGPTTPGSIQPPQRLAKKPTAMDDDEFMSFL</sequence>
<keyword evidence="4" id="KW-1185">Reference proteome</keyword>
<keyword evidence="2" id="KW-1133">Transmembrane helix</keyword>
<feature type="compositionally biased region" description="Acidic residues" evidence="1">
    <location>
        <begin position="332"/>
        <end position="341"/>
    </location>
</feature>
<reference evidence="4" key="1">
    <citation type="submission" date="2015-09" db="EMBL/GenBank/DDBJ databases">
        <authorList>
            <consortium name="Pathogen Informatics"/>
        </authorList>
    </citation>
    <scope>NUCLEOTIDE SEQUENCE [LARGE SCALE GENOMIC DNA]</scope>
    <source>
        <strain evidence="4">Lake Konstanz</strain>
    </source>
</reference>
<evidence type="ECO:0000256" key="1">
    <source>
        <dbReference type="SAM" id="MobiDB-lite"/>
    </source>
</evidence>
<evidence type="ECO:0000313" key="3">
    <source>
        <dbReference type="EMBL" id="CUG93091.1"/>
    </source>
</evidence>
<evidence type="ECO:0000313" key="4">
    <source>
        <dbReference type="Proteomes" id="UP000051952"/>
    </source>
</evidence>
<dbReference type="Proteomes" id="UP000051952">
    <property type="component" value="Unassembled WGS sequence"/>
</dbReference>